<proteinExistence type="inferred from homology"/>
<dbReference type="PANTHER" id="PTHR43179:SF12">
    <property type="entry name" value="GALACTOFURANOSYLTRANSFERASE GLFT2"/>
    <property type="match status" value="1"/>
</dbReference>
<dbReference type="CDD" id="cd02526">
    <property type="entry name" value="GT2_RfbF_like"/>
    <property type="match status" value="1"/>
</dbReference>
<dbReference type="InterPro" id="IPR001173">
    <property type="entry name" value="Glyco_trans_2-like"/>
</dbReference>
<dbReference type="Gene3D" id="3.90.550.10">
    <property type="entry name" value="Spore Coat Polysaccharide Biosynthesis Protein SpsA, Chain A"/>
    <property type="match status" value="1"/>
</dbReference>
<comment type="similarity">
    <text evidence="1">Belongs to the glycosyltransferase 2 family.</text>
</comment>
<organism evidence="5">
    <name type="scientific">Klebsiella sp. 1754/49</name>
    <dbReference type="NCBI Taxonomy" id="1497799"/>
    <lineage>
        <taxon>Bacteria</taxon>
        <taxon>Pseudomonadati</taxon>
        <taxon>Pseudomonadota</taxon>
        <taxon>Gammaproteobacteria</taxon>
        <taxon>Enterobacterales</taxon>
        <taxon>Enterobacteriaceae</taxon>
        <taxon>Klebsiella/Raoultella group</taxon>
        <taxon>Klebsiella</taxon>
    </lineage>
</organism>
<accession>A0A0P0YQX7</accession>
<dbReference type="AlphaFoldDB" id="A0A0P0YQX7"/>
<sequence length="306" mass="34726">MSLIIKKVEVVMENKIVSAIIVTYNPDVDVLTTLIEGLEKQISNIIVVDNFSQNVSTIEKINKEFKFIKLDKNIGLASAQNIGIREAFNYSTHIVIFDQDSEITVDFVANQLKCESLLLSRGIKVSAVGPKFYDKDSGYEYPATVYKGPFIKKIPVVDEPVEATFVIASGSLMRTEVLKDVGLMLDDFFIDFVDVEWCLRASSKGYKCFINPYETMKHSIGDLRIDVFGRKISLHSDFRKFYIYRNGVYMTRLGYVPVGYKIRVFVFNLIRTCIGLVLSKQKSKTLKASIKGWINGMGRFNKKSPL</sequence>
<evidence type="ECO:0000256" key="2">
    <source>
        <dbReference type="ARBA" id="ARBA00022676"/>
    </source>
</evidence>
<keyword evidence="3 5" id="KW-0808">Transferase</keyword>
<evidence type="ECO:0000256" key="1">
    <source>
        <dbReference type="ARBA" id="ARBA00006739"/>
    </source>
</evidence>
<gene>
    <name evidence="5" type="primary">wcmY</name>
</gene>
<evidence type="ECO:0000313" key="5">
    <source>
        <dbReference type="EMBL" id="BAT23395.1"/>
    </source>
</evidence>
<reference evidence="5" key="2">
    <citation type="journal article" date="2015" name="Sci. Rep.">
        <title>Genetic analysis of capsular polysaccharide synthesis gene clusters in 79 capsular types of Klebsiella spp.</title>
        <authorList>
            <person name="Pan Y.J."/>
            <person name="Lin T.L."/>
            <person name="Chen C.T."/>
            <person name="Chen Y.Y."/>
            <person name="Hsieh P.F."/>
            <person name="Hsu C.R."/>
            <person name="Wu M.C."/>
            <person name="Wang J.T."/>
        </authorList>
    </citation>
    <scope>NUCLEOTIDE SEQUENCE</scope>
    <source>
        <strain evidence="5">1754/49</strain>
    </source>
</reference>
<dbReference type="InterPro" id="IPR006446">
    <property type="entry name" value="RhaTrfase"/>
</dbReference>
<protein>
    <submittedName>
        <fullName evidence="5">Rhamnosyl transferase</fullName>
    </submittedName>
</protein>
<reference evidence="5" key="1">
    <citation type="submission" date="2014-04" db="EMBL/GenBank/DDBJ databases">
        <authorList>
            <person name="Harrison E."/>
        </authorList>
    </citation>
    <scope>NUCLEOTIDE SEQUENCE</scope>
    <source>
        <strain evidence="5">1754/49</strain>
    </source>
</reference>
<dbReference type="NCBIfam" id="TIGR01556">
    <property type="entry name" value="rhamnosyltran"/>
    <property type="match status" value="1"/>
</dbReference>
<dbReference type="Pfam" id="PF00535">
    <property type="entry name" value="Glycos_transf_2"/>
    <property type="match status" value="1"/>
</dbReference>
<dbReference type="InterPro" id="IPR029044">
    <property type="entry name" value="Nucleotide-diphossugar_trans"/>
</dbReference>
<keyword evidence="2" id="KW-0328">Glycosyltransferase</keyword>
<name>A0A0P0YQX7_9ENTR</name>
<evidence type="ECO:0000256" key="3">
    <source>
        <dbReference type="ARBA" id="ARBA00022679"/>
    </source>
</evidence>
<dbReference type="GO" id="GO:0016757">
    <property type="term" value="F:glycosyltransferase activity"/>
    <property type="evidence" value="ECO:0007669"/>
    <property type="project" value="UniProtKB-KW"/>
</dbReference>
<evidence type="ECO:0000259" key="4">
    <source>
        <dbReference type="Pfam" id="PF00535"/>
    </source>
</evidence>
<dbReference type="SUPFAM" id="SSF53448">
    <property type="entry name" value="Nucleotide-diphospho-sugar transferases"/>
    <property type="match status" value="1"/>
</dbReference>
<dbReference type="PANTHER" id="PTHR43179">
    <property type="entry name" value="RHAMNOSYLTRANSFERASE WBBL"/>
    <property type="match status" value="1"/>
</dbReference>
<feature type="domain" description="Glycosyltransferase 2-like" evidence="4">
    <location>
        <begin position="18"/>
        <end position="181"/>
    </location>
</feature>
<dbReference type="EMBL" id="AB924559">
    <property type="protein sequence ID" value="BAT23395.1"/>
    <property type="molecule type" value="Genomic_DNA"/>
</dbReference>